<dbReference type="InterPro" id="IPR001647">
    <property type="entry name" value="HTH_TetR"/>
</dbReference>
<dbReference type="PROSITE" id="PS50977">
    <property type="entry name" value="HTH_TETR_2"/>
    <property type="match status" value="1"/>
</dbReference>
<dbReference type="AlphaFoldDB" id="A0A1H1XNA0"/>
<dbReference type="RefSeq" id="WP_090275712.1">
    <property type="nucleotide sequence ID" value="NZ_LT629748.1"/>
</dbReference>
<organism evidence="6 7">
    <name type="scientific">Halopseudomonas litoralis</name>
    <dbReference type="NCBI Taxonomy" id="797277"/>
    <lineage>
        <taxon>Bacteria</taxon>
        <taxon>Pseudomonadati</taxon>
        <taxon>Pseudomonadota</taxon>
        <taxon>Gammaproteobacteria</taxon>
        <taxon>Pseudomonadales</taxon>
        <taxon>Pseudomonadaceae</taxon>
        <taxon>Halopseudomonas</taxon>
    </lineage>
</organism>
<keyword evidence="7" id="KW-1185">Reference proteome</keyword>
<evidence type="ECO:0000256" key="3">
    <source>
        <dbReference type="ARBA" id="ARBA00023163"/>
    </source>
</evidence>
<dbReference type="STRING" id="797277.SAMN05216198_3671"/>
<dbReference type="GO" id="GO:0003700">
    <property type="term" value="F:DNA-binding transcription factor activity"/>
    <property type="evidence" value="ECO:0007669"/>
    <property type="project" value="TreeGrafter"/>
</dbReference>
<feature type="domain" description="HTH tetR-type" evidence="5">
    <location>
        <begin position="10"/>
        <end position="70"/>
    </location>
</feature>
<dbReference type="PRINTS" id="PR00455">
    <property type="entry name" value="HTHTETR"/>
</dbReference>
<dbReference type="SUPFAM" id="SSF46689">
    <property type="entry name" value="Homeodomain-like"/>
    <property type="match status" value="1"/>
</dbReference>
<dbReference type="PROSITE" id="PS01081">
    <property type="entry name" value="HTH_TETR_1"/>
    <property type="match status" value="1"/>
</dbReference>
<evidence type="ECO:0000313" key="6">
    <source>
        <dbReference type="EMBL" id="SDT10551.1"/>
    </source>
</evidence>
<evidence type="ECO:0000256" key="2">
    <source>
        <dbReference type="ARBA" id="ARBA00023125"/>
    </source>
</evidence>
<evidence type="ECO:0000313" key="7">
    <source>
        <dbReference type="Proteomes" id="UP000243426"/>
    </source>
</evidence>
<dbReference type="PANTHER" id="PTHR30055">
    <property type="entry name" value="HTH-TYPE TRANSCRIPTIONAL REGULATOR RUTR"/>
    <property type="match status" value="1"/>
</dbReference>
<evidence type="ECO:0000256" key="1">
    <source>
        <dbReference type="ARBA" id="ARBA00023015"/>
    </source>
</evidence>
<proteinExistence type="predicted"/>
<dbReference type="Proteomes" id="UP000243426">
    <property type="component" value="Chromosome I"/>
</dbReference>
<dbReference type="Pfam" id="PF00440">
    <property type="entry name" value="TetR_N"/>
    <property type="match status" value="1"/>
</dbReference>
<keyword evidence="1" id="KW-0805">Transcription regulation</keyword>
<protein>
    <submittedName>
        <fullName evidence="6">Transcriptional regulator, TetR family</fullName>
    </submittedName>
</protein>
<evidence type="ECO:0000256" key="4">
    <source>
        <dbReference type="PROSITE-ProRule" id="PRU00335"/>
    </source>
</evidence>
<dbReference type="InterPro" id="IPR023772">
    <property type="entry name" value="DNA-bd_HTH_TetR-type_CS"/>
</dbReference>
<dbReference type="Gene3D" id="1.10.357.10">
    <property type="entry name" value="Tetracycline Repressor, domain 2"/>
    <property type="match status" value="1"/>
</dbReference>
<name>A0A1H1XNA0_9GAMM</name>
<evidence type="ECO:0000259" key="5">
    <source>
        <dbReference type="PROSITE" id="PS50977"/>
    </source>
</evidence>
<dbReference type="SUPFAM" id="SSF48498">
    <property type="entry name" value="Tetracyclin repressor-like, C-terminal domain"/>
    <property type="match status" value="1"/>
</dbReference>
<accession>A0A1H1XNA0</accession>
<dbReference type="OrthoDB" id="5816932at2"/>
<dbReference type="InterPro" id="IPR036271">
    <property type="entry name" value="Tet_transcr_reg_TetR-rel_C_sf"/>
</dbReference>
<reference evidence="7" key="1">
    <citation type="submission" date="2016-10" db="EMBL/GenBank/DDBJ databases">
        <authorList>
            <person name="Varghese N."/>
            <person name="Submissions S."/>
        </authorList>
    </citation>
    <scope>NUCLEOTIDE SEQUENCE [LARGE SCALE GENOMIC DNA]</scope>
    <source>
        <strain evidence="7">2SM5</strain>
    </source>
</reference>
<dbReference type="GO" id="GO:0000976">
    <property type="term" value="F:transcription cis-regulatory region binding"/>
    <property type="evidence" value="ECO:0007669"/>
    <property type="project" value="TreeGrafter"/>
</dbReference>
<dbReference type="InterPro" id="IPR009057">
    <property type="entry name" value="Homeodomain-like_sf"/>
</dbReference>
<keyword evidence="2 4" id="KW-0238">DNA-binding</keyword>
<sequence>MARRNSEDAAHTRQSIISAAAKVFCREGIAGATLEEVAQEAGITRGAIYWHFKGKQGLLQALLNEQPLPFERAIPSGIAFVPGWELLCQALEETMNDDISRRLSRIMLHKSERVAGYDPVASRLQEIRSSFIGQLRVLLDNGMADGELSEHLDVELVCDVFQSCISGLLFECLQEAGPSQKKIAAMLDTLRHLLLNPPVHWLRLETIGLR</sequence>
<dbReference type="PANTHER" id="PTHR30055:SF234">
    <property type="entry name" value="HTH-TYPE TRANSCRIPTIONAL REGULATOR BETI"/>
    <property type="match status" value="1"/>
</dbReference>
<keyword evidence="3" id="KW-0804">Transcription</keyword>
<feature type="DNA-binding region" description="H-T-H motif" evidence="4">
    <location>
        <begin position="33"/>
        <end position="52"/>
    </location>
</feature>
<dbReference type="InterPro" id="IPR050109">
    <property type="entry name" value="HTH-type_TetR-like_transc_reg"/>
</dbReference>
<dbReference type="EMBL" id="LT629748">
    <property type="protein sequence ID" value="SDT10551.1"/>
    <property type="molecule type" value="Genomic_DNA"/>
</dbReference>
<gene>
    <name evidence="6" type="ORF">SAMN05216198_3671</name>
</gene>